<name>A0AAD8JRA8_TARER</name>
<proteinExistence type="predicted"/>
<dbReference type="Proteomes" id="UP001229421">
    <property type="component" value="Unassembled WGS sequence"/>
</dbReference>
<keyword evidence="2" id="KW-1185">Reference proteome</keyword>
<gene>
    <name evidence="1" type="ORF">QVD17_39722</name>
</gene>
<organism evidence="1 2">
    <name type="scientific">Tagetes erecta</name>
    <name type="common">African marigold</name>
    <dbReference type="NCBI Taxonomy" id="13708"/>
    <lineage>
        <taxon>Eukaryota</taxon>
        <taxon>Viridiplantae</taxon>
        <taxon>Streptophyta</taxon>
        <taxon>Embryophyta</taxon>
        <taxon>Tracheophyta</taxon>
        <taxon>Spermatophyta</taxon>
        <taxon>Magnoliopsida</taxon>
        <taxon>eudicotyledons</taxon>
        <taxon>Gunneridae</taxon>
        <taxon>Pentapetalae</taxon>
        <taxon>asterids</taxon>
        <taxon>campanulids</taxon>
        <taxon>Asterales</taxon>
        <taxon>Asteraceae</taxon>
        <taxon>Asteroideae</taxon>
        <taxon>Heliantheae alliance</taxon>
        <taxon>Tageteae</taxon>
        <taxon>Tagetes</taxon>
    </lineage>
</organism>
<evidence type="ECO:0000313" key="2">
    <source>
        <dbReference type="Proteomes" id="UP001229421"/>
    </source>
</evidence>
<protein>
    <submittedName>
        <fullName evidence="1">Uncharacterized protein</fullName>
    </submittedName>
</protein>
<dbReference type="AlphaFoldDB" id="A0AAD8JRA8"/>
<dbReference type="EMBL" id="JAUHHV010000011">
    <property type="protein sequence ID" value="KAK1408089.1"/>
    <property type="molecule type" value="Genomic_DNA"/>
</dbReference>
<evidence type="ECO:0000313" key="1">
    <source>
        <dbReference type="EMBL" id="KAK1408089.1"/>
    </source>
</evidence>
<accession>A0AAD8JRA8</accession>
<sequence length="124" mass="13863">MLSCSLSRTGISCQLGLTEATLYENILPIFGYKGRNDLSIYLLQPRFSEPSLPWSSLCLCLHSLGLTRILKGDSKSDLLVQWNNQVKCGERFTHGNNGVHLLYTGGEGLEKSKSRPGYLVRQWS</sequence>
<comment type="caution">
    <text evidence="1">The sequence shown here is derived from an EMBL/GenBank/DDBJ whole genome shotgun (WGS) entry which is preliminary data.</text>
</comment>
<reference evidence="1" key="1">
    <citation type="journal article" date="2023" name="bioRxiv">
        <title>Improved chromosome-level genome assembly for marigold (Tagetes erecta).</title>
        <authorList>
            <person name="Jiang F."/>
            <person name="Yuan L."/>
            <person name="Wang S."/>
            <person name="Wang H."/>
            <person name="Xu D."/>
            <person name="Wang A."/>
            <person name="Fan W."/>
        </authorList>
    </citation>
    <scope>NUCLEOTIDE SEQUENCE</scope>
    <source>
        <strain evidence="1">WSJ</strain>
        <tissue evidence="1">Leaf</tissue>
    </source>
</reference>